<evidence type="ECO:0000313" key="2">
    <source>
        <dbReference type="Proteomes" id="UP000595792"/>
    </source>
</evidence>
<evidence type="ECO:0000313" key="1">
    <source>
        <dbReference type="EMBL" id="QQR07795.1"/>
    </source>
</evidence>
<dbReference type="AlphaFoldDB" id="A0AAX1KPW6"/>
<protein>
    <submittedName>
        <fullName evidence="1">Uncharacterized protein</fullName>
    </submittedName>
</protein>
<dbReference type="Pfam" id="PF20184">
    <property type="entry name" value="DUF6547"/>
    <property type="match status" value="1"/>
</dbReference>
<reference evidence="1 2" key="1">
    <citation type="submission" date="2020-11" db="EMBL/GenBank/DDBJ databases">
        <title>Closed and high quality bacterial genomes of the OMM12 community.</title>
        <authorList>
            <person name="Marbouty M."/>
            <person name="Lamy-Besnier Q."/>
            <person name="Debarbieux L."/>
            <person name="Koszul R."/>
        </authorList>
    </citation>
    <scope>NUCLEOTIDE SEQUENCE [LARGE SCALE GENOMIC DNA]</scope>
    <source>
        <strain evidence="1 2">YL31</strain>
    </source>
</reference>
<dbReference type="InterPro" id="IPR046677">
    <property type="entry name" value="DUF6547"/>
</dbReference>
<accession>A0AAX1KPW6</accession>
<dbReference type="Proteomes" id="UP000595792">
    <property type="component" value="Chromosome"/>
</dbReference>
<gene>
    <name evidence="1" type="ORF">I5Q84_15385</name>
</gene>
<sequence length="118" mass="13463">MCHEQGAETVKAFIDGLVDRKDSMTARWVKGDGFPQTEDNKAKNDFLSTLTPEQKGVLVEMLQDEHIAGIHDALAYINEMMDLEGLELHQDGESYPNDYFESLDYDFISRCDGDEWPE</sequence>
<dbReference type="KEGG" id="fpla:A4U99_12300"/>
<dbReference type="EMBL" id="CP065315">
    <property type="protein sequence ID" value="QQR07795.1"/>
    <property type="molecule type" value="Genomic_DNA"/>
</dbReference>
<organism evidence="1 2">
    <name type="scientific">Flavonifractor plautii</name>
    <name type="common">Fusobacterium plautii</name>
    <dbReference type="NCBI Taxonomy" id="292800"/>
    <lineage>
        <taxon>Bacteria</taxon>
        <taxon>Bacillati</taxon>
        <taxon>Bacillota</taxon>
        <taxon>Clostridia</taxon>
        <taxon>Eubacteriales</taxon>
        <taxon>Oscillospiraceae</taxon>
        <taxon>Flavonifractor</taxon>
    </lineage>
</organism>
<proteinExistence type="predicted"/>
<name>A0AAX1KPW6_FLAPL</name>